<dbReference type="GO" id="GO:0016874">
    <property type="term" value="F:ligase activity"/>
    <property type="evidence" value="ECO:0007669"/>
    <property type="project" value="UniProtKB-KW"/>
</dbReference>
<name>A0AA86TCT6_9BACT</name>
<feature type="transmembrane region" description="Helical" evidence="1">
    <location>
        <begin position="122"/>
        <end position="142"/>
    </location>
</feature>
<dbReference type="AlphaFoldDB" id="A0AA86TCT6"/>
<dbReference type="Proteomes" id="UP001179121">
    <property type="component" value="Chromosome"/>
</dbReference>
<evidence type="ECO:0000256" key="1">
    <source>
        <dbReference type="SAM" id="Phobius"/>
    </source>
</evidence>
<evidence type="ECO:0000313" key="3">
    <source>
        <dbReference type="Proteomes" id="UP001179121"/>
    </source>
</evidence>
<keyword evidence="1" id="KW-1133">Transmembrane helix</keyword>
<dbReference type="RefSeq" id="WP_289268993.1">
    <property type="nucleotide sequence ID" value="NZ_OX365700.1"/>
</dbReference>
<sequence length="485" mass="52655">MMPSPVIRPRPDWLWTVLLAAPVAWLSATATPSAVLTVVAAVSPLIVSFLSPASGLYILVFSMLLGPEVLIGELGSGALLGRGVTLRFDDLLLLLVGFGWLGRMALAPSQRIVLRTPLNRPIVWYVVGCVFATLVGVLAGRIRPASGFFFLLKYYEYFFIYFMTVNIVTDKRDVQRLVTASLVTCGLVSLYAIAQIPSGVRVSAPFEGQEGEPNTLGGYLVFLLAIIGSLVIVRGAVFRRWPLILLGATAVVALQATLSRASFLALVPVLLGFAYIIRRRHPLLLIWALIAAIGLAWLLPRPVVDRITYTFNQPAEEGQIKVGALRIDTSTSDRLRSWKQAGEVWLTSPLWGKGVTGGPFMDAMYPHVLTETGLIGLAAFGVLLWSLFRAGMTGYHLSPDPYLQAISLGFVLGFLGLLVHAIGSNTFIIVRIMEPFWLFAGLVVKGHMLGNPAAPQRNPDDSASRTNGLADERQFIPGLGPVIPR</sequence>
<feature type="transmembrane region" description="Helical" evidence="1">
    <location>
        <begin position="408"/>
        <end position="430"/>
    </location>
</feature>
<organism evidence="2 3">
    <name type="scientific">Nitrospira tepida</name>
    <dbReference type="NCBI Taxonomy" id="2973512"/>
    <lineage>
        <taxon>Bacteria</taxon>
        <taxon>Pseudomonadati</taxon>
        <taxon>Nitrospirota</taxon>
        <taxon>Nitrospiria</taxon>
        <taxon>Nitrospirales</taxon>
        <taxon>Nitrospiraceae</taxon>
        <taxon>Nitrospira</taxon>
    </lineage>
</organism>
<keyword evidence="2" id="KW-0436">Ligase</keyword>
<feature type="transmembrane region" description="Helical" evidence="1">
    <location>
        <begin position="148"/>
        <end position="165"/>
    </location>
</feature>
<keyword evidence="1" id="KW-0472">Membrane</keyword>
<dbReference type="KEGG" id="nti:DNFV4_02683"/>
<dbReference type="GO" id="GO:0016020">
    <property type="term" value="C:membrane"/>
    <property type="evidence" value="ECO:0007669"/>
    <property type="project" value="UniProtKB-SubCell"/>
</dbReference>
<reference evidence="2" key="1">
    <citation type="submission" date="2022-10" db="EMBL/GenBank/DDBJ databases">
        <authorList>
            <person name="Koch H."/>
        </authorList>
    </citation>
    <scope>NUCLEOTIDE SEQUENCE</scope>
    <source>
        <strain evidence="2">DNF</strain>
    </source>
</reference>
<feature type="transmembrane region" description="Helical" evidence="1">
    <location>
        <begin position="283"/>
        <end position="299"/>
    </location>
</feature>
<feature type="transmembrane region" description="Helical" evidence="1">
    <location>
        <begin position="244"/>
        <end position="277"/>
    </location>
</feature>
<protein>
    <submittedName>
        <fullName evidence="2">O-antigen ligase family protein</fullName>
    </submittedName>
</protein>
<proteinExistence type="predicted"/>
<dbReference type="EMBL" id="OX365700">
    <property type="protein sequence ID" value="CAI4032254.1"/>
    <property type="molecule type" value="Genomic_DNA"/>
</dbReference>
<keyword evidence="3" id="KW-1185">Reference proteome</keyword>
<feature type="transmembrane region" description="Helical" evidence="1">
    <location>
        <begin position="177"/>
        <end position="196"/>
    </location>
</feature>
<keyword evidence="1" id="KW-0812">Transmembrane</keyword>
<accession>A0AA86TCT6</accession>
<gene>
    <name evidence="2" type="ORF">DNFV4_02683</name>
</gene>
<evidence type="ECO:0000313" key="2">
    <source>
        <dbReference type="EMBL" id="CAI4032254.1"/>
    </source>
</evidence>
<feature type="transmembrane region" description="Helical" evidence="1">
    <location>
        <begin position="368"/>
        <end position="388"/>
    </location>
</feature>
<feature type="transmembrane region" description="Helical" evidence="1">
    <location>
        <begin position="216"/>
        <end position="237"/>
    </location>
</feature>
<feature type="transmembrane region" description="Helical" evidence="1">
    <location>
        <begin position="12"/>
        <end position="28"/>
    </location>
</feature>
<feature type="transmembrane region" description="Helical" evidence="1">
    <location>
        <begin position="35"/>
        <end position="64"/>
    </location>
</feature>
<dbReference type="PANTHER" id="PTHR37422:SF13">
    <property type="entry name" value="LIPOPOLYSACCHARIDE BIOSYNTHESIS PROTEIN PA4999-RELATED"/>
    <property type="match status" value="1"/>
</dbReference>
<dbReference type="PANTHER" id="PTHR37422">
    <property type="entry name" value="TEICHURONIC ACID BIOSYNTHESIS PROTEIN TUAE"/>
    <property type="match status" value="1"/>
</dbReference>
<dbReference type="InterPro" id="IPR051533">
    <property type="entry name" value="WaaL-like"/>
</dbReference>